<evidence type="ECO:0000313" key="2">
    <source>
        <dbReference type="Proteomes" id="UP000562464"/>
    </source>
</evidence>
<dbReference type="NCBIfam" id="TIGR01668">
    <property type="entry name" value="YqeG_hyp_ppase"/>
    <property type="match status" value="1"/>
</dbReference>
<dbReference type="InterPro" id="IPR036412">
    <property type="entry name" value="HAD-like_sf"/>
</dbReference>
<sequence length="177" mass="20726">MEIENYIPDFYLEAIYQLDTKTLEKLGITLVLADLDNTLTAWNNPDGTVEMRTWLEEMKRDGIEVCVVSNNHQKRVARAVAPFNIDFVYDSMKPFAKGIKEAMRRFNGTTDNTILVGDQRMTDIRAAHRAGIRSVLVKPLIESDHWQTQFNRWRERRRTKRIEAKYGETLYKTKINN</sequence>
<reference evidence="1 2" key="1">
    <citation type="submission" date="2020-08" db="EMBL/GenBank/DDBJ databases">
        <title>Genomic Encyclopedia of Type Strains, Phase IV (KMG-IV): sequencing the most valuable type-strain genomes for metagenomic binning, comparative biology and taxonomic classification.</title>
        <authorList>
            <person name="Goeker M."/>
        </authorList>
    </citation>
    <scope>NUCLEOTIDE SEQUENCE [LARGE SCALE GENOMIC DNA]</scope>
    <source>
        <strain evidence="1 2">DSM 14925</strain>
    </source>
</reference>
<dbReference type="Proteomes" id="UP000562464">
    <property type="component" value="Unassembled WGS sequence"/>
</dbReference>
<dbReference type="SUPFAM" id="SSF56784">
    <property type="entry name" value="HAD-like"/>
    <property type="match status" value="1"/>
</dbReference>
<dbReference type="CDD" id="cd16416">
    <property type="entry name" value="HAD_BsYqeG-like"/>
    <property type="match status" value="1"/>
</dbReference>
<gene>
    <name evidence="1" type="ORF">HNQ37_000707</name>
</gene>
<evidence type="ECO:0008006" key="3">
    <source>
        <dbReference type="Google" id="ProtNLM"/>
    </source>
</evidence>
<dbReference type="AlphaFoldDB" id="A0A841C9F0"/>
<proteinExistence type="predicted"/>
<dbReference type="InterPro" id="IPR010021">
    <property type="entry name" value="PGPP1/Gep4"/>
</dbReference>
<dbReference type="InterPro" id="IPR006549">
    <property type="entry name" value="HAD-SF_hydro_IIIA"/>
</dbReference>
<dbReference type="InterPro" id="IPR041492">
    <property type="entry name" value="HAD_2"/>
</dbReference>
<dbReference type="InterPro" id="IPR023214">
    <property type="entry name" value="HAD_sf"/>
</dbReference>
<keyword evidence="2" id="KW-1185">Reference proteome</keyword>
<dbReference type="Pfam" id="PF13419">
    <property type="entry name" value="HAD_2"/>
    <property type="match status" value="1"/>
</dbReference>
<comment type="caution">
    <text evidence="1">The sequence shown here is derived from an EMBL/GenBank/DDBJ whole genome shotgun (WGS) entry which is preliminary data.</text>
</comment>
<name>A0A841C9F0_9LACT</name>
<organism evidence="1 2">
    <name type="scientific">Lactovum miscens</name>
    <dbReference type="NCBI Taxonomy" id="190387"/>
    <lineage>
        <taxon>Bacteria</taxon>
        <taxon>Bacillati</taxon>
        <taxon>Bacillota</taxon>
        <taxon>Bacilli</taxon>
        <taxon>Lactobacillales</taxon>
        <taxon>Streptococcaceae</taxon>
        <taxon>Lactovum</taxon>
    </lineage>
</organism>
<dbReference type="Gene3D" id="3.40.50.1000">
    <property type="entry name" value="HAD superfamily/HAD-like"/>
    <property type="match status" value="1"/>
</dbReference>
<protein>
    <recommendedName>
        <fullName evidence="3">YqeG family HAD IIIA-type phosphatase</fullName>
    </recommendedName>
</protein>
<evidence type="ECO:0000313" key="1">
    <source>
        <dbReference type="EMBL" id="MBB5887830.1"/>
    </source>
</evidence>
<accession>A0A841C9F0</accession>
<dbReference type="RefSeq" id="WP_183539341.1">
    <property type="nucleotide sequence ID" value="NZ_JACHHV010000008.1"/>
</dbReference>
<dbReference type="EMBL" id="JACHHV010000008">
    <property type="protein sequence ID" value="MBB5887830.1"/>
    <property type="molecule type" value="Genomic_DNA"/>
</dbReference>
<dbReference type="NCBIfam" id="TIGR01662">
    <property type="entry name" value="HAD-SF-IIIA"/>
    <property type="match status" value="1"/>
</dbReference>
<dbReference type="GO" id="GO:0008962">
    <property type="term" value="F:phosphatidylglycerophosphatase activity"/>
    <property type="evidence" value="ECO:0007669"/>
    <property type="project" value="InterPro"/>
</dbReference>